<gene>
    <name evidence="6" type="ORF">K1718_23725</name>
</gene>
<dbReference type="Proteomes" id="UP001209803">
    <property type="component" value="Chromosome"/>
</dbReference>
<dbReference type="InterPro" id="IPR015422">
    <property type="entry name" value="PyrdxlP-dep_Trfase_small"/>
</dbReference>
<evidence type="ECO:0000313" key="7">
    <source>
        <dbReference type="Proteomes" id="UP001209803"/>
    </source>
</evidence>
<evidence type="ECO:0000256" key="1">
    <source>
        <dbReference type="ARBA" id="ARBA00001933"/>
    </source>
</evidence>
<dbReference type="PANTHER" id="PTHR42684:SF3">
    <property type="entry name" value="ADENOSYLMETHIONINE-8-AMINO-7-OXONONANOATE AMINOTRANSFERASE"/>
    <property type="match status" value="1"/>
</dbReference>
<name>A0ABY8F2V8_9HYPH</name>
<dbReference type="InterPro" id="IPR015424">
    <property type="entry name" value="PyrdxlP-dep_Trfase"/>
</dbReference>
<protein>
    <submittedName>
        <fullName evidence="6">Aspartate aminotransferase family protein</fullName>
    </submittedName>
</protein>
<reference evidence="6 7" key="1">
    <citation type="submission" date="2023-03" db="EMBL/GenBank/DDBJ databases">
        <title>Roseibium porphyridii sp. nov. and Roseibium rhodosorbium sp. nov. isolated from marine algae, Porphyridium cruentum and Rhodosorus marinus, respectively.</title>
        <authorList>
            <person name="Lee M.W."/>
            <person name="Choi B.J."/>
            <person name="Lee J.K."/>
            <person name="Choi D.G."/>
            <person name="Baek J.H."/>
            <person name="Bayburt H."/>
            <person name="Kim J.M."/>
            <person name="Han D.M."/>
            <person name="Kim K.H."/>
            <person name="Jeon C.O."/>
        </authorList>
    </citation>
    <scope>NUCLEOTIDE SEQUENCE [LARGE SCALE GENOMIC DNA]</scope>
    <source>
        <strain evidence="6 7">KMA01</strain>
    </source>
</reference>
<evidence type="ECO:0000256" key="3">
    <source>
        <dbReference type="ARBA" id="ARBA00022679"/>
    </source>
</evidence>
<evidence type="ECO:0000256" key="4">
    <source>
        <dbReference type="ARBA" id="ARBA00022898"/>
    </source>
</evidence>
<dbReference type="PROSITE" id="PS00600">
    <property type="entry name" value="AA_TRANSFER_CLASS_3"/>
    <property type="match status" value="1"/>
</dbReference>
<accession>A0ABY8F2V8</accession>
<sequence>MAQLPNSLEARDTAFQLHSYANARRQEETGAMVIEKGEGIYVEDISGKRYIEGMAGLWSVAVGFGEKRLVDAATRQMEKLPYYHTFTYKTHGPSIELAEKLIEMAPVPMSKVYFTNSGSEANDTAIKLIWYRSNALGQPDRKKIISRVRGYHGVTIASASLTGLPNNHKSFDLPLPQVLHTTCPHYRTMKRDGESEADFARRCAVDLEDLILSEGPETIAAFFAEPVMGAGGVVVPPDGYWQAVQPVLKKYGILFVADEVICGFGRTGNMFGTQTYGLEPDMMTLSKALSSSYQPISALLINDAVYQTIADESDRIGVLGHGYTGSGHPVAAAVALENLKIIEERDLVGHVRNVAPVFQKRLAELGENPLVIETRGVGLIGAAELSHDALAQTPGALGARANAAFQEKGLISRAMLDAMAFCPPLIITENQINELFDIAEAGLKTVSDSLK</sequence>
<keyword evidence="4 5" id="KW-0663">Pyridoxal phosphate</keyword>
<comment type="cofactor">
    <cofactor evidence="1">
        <name>pyridoxal 5'-phosphate</name>
        <dbReference type="ChEBI" id="CHEBI:597326"/>
    </cofactor>
</comment>
<dbReference type="Gene3D" id="3.90.1150.10">
    <property type="entry name" value="Aspartate Aminotransferase, domain 1"/>
    <property type="match status" value="1"/>
</dbReference>
<dbReference type="InterPro" id="IPR049704">
    <property type="entry name" value="Aminotrans_3_PPA_site"/>
</dbReference>
<dbReference type="Pfam" id="PF00202">
    <property type="entry name" value="Aminotran_3"/>
    <property type="match status" value="1"/>
</dbReference>
<dbReference type="Gene3D" id="3.40.640.10">
    <property type="entry name" value="Type I PLP-dependent aspartate aminotransferase-like (Major domain)"/>
    <property type="match status" value="1"/>
</dbReference>
<dbReference type="RefSeq" id="WP_265680618.1">
    <property type="nucleotide sequence ID" value="NZ_CP120863.1"/>
</dbReference>
<dbReference type="EMBL" id="CP120863">
    <property type="protein sequence ID" value="WFE89134.1"/>
    <property type="molecule type" value="Genomic_DNA"/>
</dbReference>
<dbReference type="InterPro" id="IPR005814">
    <property type="entry name" value="Aminotrans_3"/>
</dbReference>
<dbReference type="CDD" id="cd00610">
    <property type="entry name" value="OAT_like"/>
    <property type="match status" value="1"/>
</dbReference>
<comment type="similarity">
    <text evidence="5">Belongs to the class-III pyridoxal-phosphate-dependent aminotransferase family.</text>
</comment>
<keyword evidence="7" id="KW-1185">Reference proteome</keyword>
<evidence type="ECO:0000313" key="6">
    <source>
        <dbReference type="EMBL" id="WFE89134.1"/>
    </source>
</evidence>
<keyword evidence="2 6" id="KW-0032">Aminotransferase</keyword>
<dbReference type="PIRSF" id="PIRSF000521">
    <property type="entry name" value="Transaminase_4ab_Lys_Orn"/>
    <property type="match status" value="1"/>
</dbReference>
<evidence type="ECO:0000256" key="5">
    <source>
        <dbReference type="RuleBase" id="RU003560"/>
    </source>
</evidence>
<organism evidence="6 7">
    <name type="scientific">Roseibium porphyridii</name>
    <dbReference type="NCBI Taxonomy" id="2866279"/>
    <lineage>
        <taxon>Bacteria</taxon>
        <taxon>Pseudomonadati</taxon>
        <taxon>Pseudomonadota</taxon>
        <taxon>Alphaproteobacteria</taxon>
        <taxon>Hyphomicrobiales</taxon>
        <taxon>Stappiaceae</taxon>
        <taxon>Roseibium</taxon>
    </lineage>
</organism>
<keyword evidence="3" id="KW-0808">Transferase</keyword>
<proteinExistence type="inferred from homology"/>
<dbReference type="NCBIfam" id="NF004767">
    <property type="entry name" value="PRK06105.1"/>
    <property type="match status" value="1"/>
</dbReference>
<dbReference type="SUPFAM" id="SSF53383">
    <property type="entry name" value="PLP-dependent transferases"/>
    <property type="match status" value="1"/>
</dbReference>
<dbReference type="GO" id="GO:0008483">
    <property type="term" value="F:transaminase activity"/>
    <property type="evidence" value="ECO:0007669"/>
    <property type="project" value="UniProtKB-KW"/>
</dbReference>
<dbReference type="InterPro" id="IPR015421">
    <property type="entry name" value="PyrdxlP-dep_Trfase_major"/>
</dbReference>
<evidence type="ECO:0000256" key="2">
    <source>
        <dbReference type="ARBA" id="ARBA00022576"/>
    </source>
</evidence>
<dbReference type="PANTHER" id="PTHR42684">
    <property type="entry name" value="ADENOSYLMETHIONINE-8-AMINO-7-OXONONANOATE AMINOTRANSFERASE"/>
    <property type="match status" value="1"/>
</dbReference>